<sequence>MTVGGPVRHESAERVRAMKSGIDDEPRGSYENFRLRTTQWQFRTRHSLLAALVEQGVQASGPQAERELGPSSRLRTAPDRVPETTPASFAQVRVAIGKKKKQKQNENGKVADLPFGEYGRVEFEQEGAIVSVQKKTADAKHS</sequence>
<feature type="region of interest" description="Disordered" evidence="1">
    <location>
        <begin position="1"/>
        <end position="28"/>
    </location>
</feature>
<dbReference type="HOGENOM" id="CLU_1816453_0_0_1"/>
<gene>
    <name evidence="2" type="ORF">PDE_04084</name>
</gene>
<accession>S7ZEN9</accession>
<evidence type="ECO:0000313" key="2">
    <source>
        <dbReference type="EMBL" id="EPS29135.1"/>
    </source>
</evidence>
<dbReference type="Proteomes" id="UP000019376">
    <property type="component" value="Unassembled WGS sequence"/>
</dbReference>
<name>S7ZEN9_PENO1</name>
<protein>
    <submittedName>
        <fullName evidence="2">Uncharacterized protein</fullName>
    </submittedName>
</protein>
<dbReference type="AlphaFoldDB" id="S7ZEN9"/>
<feature type="compositionally biased region" description="Basic and acidic residues" evidence="1">
    <location>
        <begin position="7"/>
        <end position="28"/>
    </location>
</feature>
<reference evidence="2 3" key="1">
    <citation type="journal article" date="2013" name="PLoS ONE">
        <title>Genomic and secretomic analyses reveal unique features of the lignocellulolytic enzyme system of Penicillium decumbens.</title>
        <authorList>
            <person name="Liu G."/>
            <person name="Zhang L."/>
            <person name="Wei X."/>
            <person name="Zou G."/>
            <person name="Qin Y."/>
            <person name="Ma L."/>
            <person name="Li J."/>
            <person name="Zheng H."/>
            <person name="Wang S."/>
            <person name="Wang C."/>
            <person name="Xun L."/>
            <person name="Zhao G.-P."/>
            <person name="Zhou Z."/>
            <person name="Qu Y."/>
        </authorList>
    </citation>
    <scope>NUCLEOTIDE SEQUENCE [LARGE SCALE GENOMIC DNA]</scope>
    <source>
        <strain evidence="3">114-2 / CGMCC 5302</strain>
    </source>
</reference>
<evidence type="ECO:0000313" key="3">
    <source>
        <dbReference type="Proteomes" id="UP000019376"/>
    </source>
</evidence>
<feature type="region of interest" description="Disordered" evidence="1">
    <location>
        <begin position="58"/>
        <end position="87"/>
    </location>
</feature>
<evidence type="ECO:0000256" key="1">
    <source>
        <dbReference type="SAM" id="MobiDB-lite"/>
    </source>
</evidence>
<proteinExistence type="predicted"/>
<dbReference type="EMBL" id="KB644411">
    <property type="protein sequence ID" value="EPS29135.1"/>
    <property type="molecule type" value="Genomic_DNA"/>
</dbReference>
<organism evidence="2 3">
    <name type="scientific">Penicillium oxalicum (strain 114-2 / CGMCC 5302)</name>
    <name type="common">Penicillium decumbens</name>
    <dbReference type="NCBI Taxonomy" id="933388"/>
    <lineage>
        <taxon>Eukaryota</taxon>
        <taxon>Fungi</taxon>
        <taxon>Dikarya</taxon>
        <taxon>Ascomycota</taxon>
        <taxon>Pezizomycotina</taxon>
        <taxon>Eurotiomycetes</taxon>
        <taxon>Eurotiomycetidae</taxon>
        <taxon>Eurotiales</taxon>
        <taxon>Aspergillaceae</taxon>
        <taxon>Penicillium</taxon>
    </lineage>
</organism>
<keyword evidence="3" id="KW-1185">Reference proteome</keyword>